<organism evidence="3">
    <name type="scientific">Proteinivorax hydrogeniformans</name>
    <dbReference type="NCBI Taxonomy" id="1826727"/>
    <lineage>
        <taxon>Bacteria</taxon>
        <taxon>Bacillati</taxon>
        <taxon>Bacillota</taxon>
        <taxon>Clostridia</taxon>
        <taxon>Eubacteriales</taxon>
        <taxon>Proteinivoracaceae</taxon>
        <taxon>Proteinivorax</taxon>
    </lineage>
</organism>
<dbReference type="InterPro" id="IPR025948">
    <property type="entry name" value="HTH-like_dom"/>
</dbReference>
<feature type="domain" description="Integrase catalytic" evidence="2">
    <location>
        <begin position="149"/>
        <end position="312"/>
    </location>
</feature>
<name>A0AAU8HX37_9FIRM</name>
<dbReference type="Pfam" id="PF00665">
    <property type="entry name" value="rve"/>
    <property type="match status" value="1"/>
</dbReference>
<dbReference type="InterPro" id="IPR036397">
    <property type="entry name" value="RNaseH_sf"/>
</dbReference>
<dbReference type="AlphaFoldDB" id="A0AAU8HX37"/>
<gene>
    <name evidence="3" type="ORF">PRVXH_000458</name>
</gene>
<evidence type="ECO:0000256" key="1">
    <source>
        <dbReference type="ARBA" id="ARBA00002286"/>
    </source>
</evidence>
<dbReference type="SUPFAM" id="SSF53098">
    <property type="entry name" value="Ribonuclease H-like"/>
    <property type="match status" value="1"/>
</dbReference>
<dbReference type="PANTHER" id="PTHR46889">
    <property type="entry name" value="TRANSPOSASE INSF FOR INSERTION SEQUENCE IS3B-RELATED"/>
    <property type="match status" value="1"/>
</dbReference>
<accession>A0AAU8HX37</accession>
<reference evidence="3" key="2">
    <citation type="submission" date="2024-06" db="EMBL/GenBank/DDBJ databases">
        <authorList>
            <person name="Petrova K.O."/>
            <person name="Toshchakov S.V."/>
            <person name="Boltjanskaja Y.V."/>
            <person name="Kevbrin V.V."/>
        </authorList>
    </citation>
    <scope>NUCLEOTIDE SEQUENCE</scope>
    <source>
        <strain evidence="3">Z-710</strain>
    </source>
</reference>
<dbReference type="InterPro" id="IPR048020">
    <property type="entry name" value="Transpos_IS3"/>
</dbReference>
<comment type="function">
    <text evidence="1">Involved in the transposition of the insertion sequence.</text>
</comment>
<dbReference type="InterPro" id="IPR012337">
    <property type="entry name" value="RNaseH-like_sf"/>
</dbReference>
<dbReference type="PANTHER" id="PTHR46889:SF4">
    <property type="entry name" value="TRANSPOSASE INSO FOR INSERTION SEQUENCE ELEMENT IS911B-RELATED"/>
    <property type="match status" value="1"/>
</dbReference>
<evidence type="ECO:0000313" key="3">
    <source>
        <dbReference type="EMBL" id="XCI29988.1"/>
    </source>
</evidence>
<dbReference type="InterPro" id="IPR050900">
    <property type="entry name" value="Transposase_IS3/IS150/IS904"/>
</dbReference>
<dbReference type="Gene3D" id="3.30.420.10">
    <property type="entry name" value="Ribonuclease H-like superfamily/Ribonuclease H"/>
    <property type="match status" value="1"/>
</dbReference>
<dbReference type="NCBIfam" id="NF033516">
    <property type="entry name" value="transpos_IS3"/>
    <property type="match status" value="1"/>
</dbReference>
<sequence length="315" mass="36882">MKSGECFLKKAEGFRKGESLNRVRQENKYIVIKELNEEDNFPIILLCEVAGVTRSAYYKWLDKKKTDLEVENEQIMEDLILLYNGFKGVYGYRVLKLYLDRIYQKKINHKRVHRLMKVAGLKSITRRKKKRYGKSKPEHIAENILKRNFKADKVNEKWVTDITEFKYGNKKAYLSAILDLYDNSIVSYVVSHSNNNQLVFQTLDKALIKSPGATPLLHSDRGFQYTSNGFKQKIKAANITQSMSRAGNCLDNAPIESFFGKLKVEKYYLEGNYQTFKELKDAIDEYIHFYNHTRLQKKLSGLSPIEYRYQYQLTA</sequence>
<dbReference type="GO" id="GO:0003676">
    <property type="term" value="F:nucleic acid binding"/>
    <property type="evidence" value="ECO:0007669"/>
    <property type="project" value="InterPro"/>
</dbReference>
<dbReference type="PROSITE" id="PS50994">
    <property type="entry name" value="INTEGRASE"/>
    <property type="match status" value="1"/>
</dbReference>
<protein>
    <submittedName>
        <fullName evidence="3">IS3 family transposase</fullName>
    </submittedName>
</protein>
<evidence type="ECO:0000259" key="2">
    <source>
        <dbReference type="PROSITE" id="PS50994"/>
    </source>
</evidence>
<dbReference type="Pfam" id="PF13276">
    <property type="entry name" value="HTH_21"/>
    <property type="match status" value="1"/>
</dbReference>
<dbReference type="RefSeq" id="WP_353894531.1">
    <property type="nucleotide sequence ID" value="NZ_CP159485.1"/>
</dbReference>
<dbReference type="GO" id="GO:0015074">
    <property type="term" value="P:DNA integration"/>
    <property type="evidence" value="ECO:0007669"/>
    <property type="project" value="InterPro"/>
</dbReference>
<dbReference type="EMBL" id="CP159485">
    <property type="protein sequence ID" value="XCI29988.1"/>
    <property type="molecule type" value="Genomic_DNA"/>
</dbReference>
<proteinExistence type="predicted"/>
<dbReference type="Pfam" id="PF13333">
    <property type="entry name" value="rve_2"/>
    <property type="match status" value="1"/>
</dbReference>
<dbReference type="InterPro" id="IPR001584">
    <property type="entry name" value="Integrase_cat-core"/>
</dbReference>
<reference evidence="3" key="1">
    <citation type="journal article" date="2018" name="Antonie Van Leeuwenhoek">
        <title>Proteinivorax hydrogeniformans sp. nov., an anaerobic, haloalkaliphilic bacterium fermenting proteinaceous compounds with high hydrogen production.</title>
        <authorList>
            <person name="Boltyanskaya Y."/>
            <person name="Detkova E."/>
            <person name="Pimenov N."/>
            <person name="Kevbrin V."/>
        </authorList>
    </citation>
    <scope>NUCLEOTIDE SEQUENCE</scope>
    <source>
        <strain evidence="3">Z-710</strain>
    </source>
</reference>